<dbReference type="NCBIfam" id="TIGR00114">
    <property type="entry name" value="lumazine-synth"/>
    <property type="match status" value="1"/>
</dbReference>
<dbReference type="SUPFAM" id="SSF52121">
    <property type="entry name" value="Lumazine synthase"/>
    <property type="match status" value="1"/>
</dbReference>
<gene>
    <name evidence="10" type="ORF">PUMCH_001718</name>
</gene>
<accession>A0AAX4H862</accession>
<dbReference type="GO" id="GO:0000906">
    <property type="term" value="F:6,7-dimethyl-8-ribityllumazine synthase activity"/>
    <property type="evidence" value="ECO:0007669"/>
    <property type="project" value="UniProtKB-EC"/>
</dbReference>
<keyword evidence="11" id="KW-1185">Reference proteome</keyword>
<comment type="subunit">
    <text evidence="3">Homopentamer.</text>
</comment>
<dbReference type="GeneID" id="88172783"/>
<evidence type="ECO:0000256" key="7">
    <source>
        <dbReference type="ARBA" id="ARBA00048785"/>
    </source>
</evidence>
<comment type="pathway">
    <text evidence="1 9">Cofactor biosynthesis; riboflavin biosynthesis; riboflavin from 2-hydroxy-3-oxobutyl phosphate and 5-amino-6-(D-ribitylamino)uracil: step 1/2.</text>
</comment>
<dbReference type="RefSeq" id="XP_062876827.1">
    <property type="nucleotide sequence ID" value="XM_063020757.1"/>
</dbReference>
<comment type="similarity">
    <text evidence="2 9">Belongs to the DMRL synthase family.</text>
</comment>
<dbReference type="GO" id="GO:0009231">
    <property type="term" value="P:riboflavin biosynthetic process"/>
    <property type="evidence" value="ECO:0007669"/>
    <property type="project" value="UniProtKB-KW"/>
</dbReference>
<comment type="function">
    <text evidence="9">Catalyzes the formation of 6,7-dimethyl-8-ribityllumazine by condensation of 5-amino-6-(D-ribitylamino)uracil with 3,4-dihydroxy-2-butanone 4-phosphate. This is the penultimate step in the biosynthesis of riboflavin.</text>
</comment>
<dbReference type="GO" id="GO:0009349">
    <property type="term" value="C:riboflavin synthase complex"/>
    <property type="evidence" value="ECO:0007669"/>
    <property type="project" value="UniProtKB-UniRule"/>
</dbReference>
<dbReference type="HAMAP" id="MF_00178">
    <property type="entry name" value="Lumazine_synth"/>
    <property type="match status" value="1"/>
</dbReference>
<proteinExistence type="inferred from homology"/>
<comment type="catalytic activity">
    <reaction evidence="7 9">
        <text>(2S)-2-hydroxy-3-oxobutyl phosphate + 5-amino-6-(D-ribitylamino)uracil = 6,7-dimethyl-8-(1-D-ribityl)lumazine + phosphate + 2 H2O + H(+)</text>
        <dbReference type="Rhea" id="RHEA:26152"/>
        <dbReference type="ChEBI" id="CHEBI:15377"/>
        <dbReference type="ChEBI" id="CHEBI:15378"/>
        <dbReference type="ChEBI" id="CHEBI:15934"/>
        <dbReference type="ChEBI" id="CHEBI:43474"/>
        <dbReference type="ChEBI" id="CHEBI:58201"/>
        <dbReference type="ChEBI" id="CHEBI:58830"/>
        <dbReference type="EC" id="2.5.1.78"/>
    </reaction>
</comment>
<evidence type="ECO:0000256" key="6">
    <source>
        <dbReference type="ARBA" id="ARBA00022679"/>
    </source>
</evidence>
<dbReference type="EMBL" id="CP138895">
    <property type="protein sequence ID" value="WPK24444.1"/>
    <property type="molecule type" value="Genomic_DNA"/>
</dbReference>
<evidence type="ECO:0000256" key="2">
    <source>
        <dbReference type="ARBA" id="ARBA00007424"/>
    </source>
</evidence>
<evidence type="ECO:0000256" key="9">
    <source>
        <dbReference type="RuleBase" id="RU003795"/>
    </source>
</evidence>
<evidence type="ECO:0000256" key="5">
    <source>
        <dbReference type="ARBA" id="ARBA00022619"/>
    </source>
</evidence>
<dbReference type="Pfam" id="PF00885">
    <property type="entry name" value="DMRL_synthase"/>
    <property type="match status" value="1"/>
</dbReference>
<sequence length="193" mass="21559">MNTSNIFNKKVVSSPRPQKYKYSTNSRSFSLNVPHRRQLTTPGQNLRIGILHARWNAKIIDSLVDGCIRRLKELGVKEENIIVESIPGSFELPYGSKLFVDKQAKLGQPLDAVIPIGVLIKGSTMHFEYICDSVTHQLMKLNFELGLPVIFGVLTCLTDEQAEARAGLIEGKMHNHGEDWGAAAVEMALKFRV</sequence>
<dbReference type="InterPro" id="IPR036467">
    <property type="entry name" value="LS/RS_sf"/>
</dbReference>
<dbReference type="CDD" id="cd09209">
    <property type="entry name" value="Lumazine_synthase-I"/>
    <property type="match status" value="1"/>
</dbReference>
<dbReference type="InterPro" id="IPR002180">
    <property type="entry name" value="LS/RS"/>
</dbReference>
<dbReference type="FunFam" id="3.40.50.960:FF:000007">
    <property type="entry name" value="6,7-dimethyl-8-ribityllumazine synthase"/>
    <property type="match status" value="1"/>
</dbReference>
<dbReference type="PANTHER" id="PTHR21058:SF0">
    <property type="entry name" value="6,7-DIMETHYL-8-RIBITYLLUMAZINE SYNTHASE"/>
    <property type="match status" value="1"/>
</dbReference>
<dbReference type="GO" id="GO:0005758">
    <property type="term" value="C:mitochondrial intermembrane space"/>
    <property type="evidence" value="ECO:0007669"/>
    <property type="project" value="TreeGrafter"/>
</dbReference>
<dbReference type="EC" id="2.5.1.78" evidence="4 9"/>
<reference evidence="10 11" key="1">
    <citation type="submission" date="2023-10" db="EMBL/GenBank/DDBJ databases">
        <title>Draft Genome Sequence of Candida saopaulonensis from a very Premature Infant with Sepsis.</title>
        <authorList>
            <person name="Ning Y."/>
            <person name="Dai R."/>
            <person name="Xiao M."/>
            <person name="Xu Y."/>
            <person name="Yan Q."/>
            <person name="Zhang L."/>
        </authorList>
    </citation>
    <scope>NUCLEOTIDE SEQUENCE [LARGE SCALE GENOMIC DNA]</scope>
    <source>
        <strain evidence="10 11">19XY460</strain>
    </source>
</reference>
<dbReference type="Proteomes" id="UP001338582">
    <property type="component" value="Chromosome 2"/>
</dbReference>
<organism evidence="10 11">
    <name type="scientific">Australozyma saopauloensis</name>
    <dbReference type="NCBI Taxonomy" id="291208"/>
    <lineage>
        <taxon>Eukaryota</taxon>
        <taxon>Fungi</taxon>
        <taxon>Dikarya</taxon>
        <taxon>Ascomycota</taxon>
        <taxon>Saccharomycotina</taxon>
        <taxon>Pichiomycetes</taxon>
        <taxon>Metschnikowiaceae</taxon>
        <taxon>Australozyma</taxon>
    </lineage>
</organism>
<dbReference type="PANTHER" id="PTHR21058">
    <property type="entry name" value="6,7-DIMETHYL-8-RIBITYLLUMAZINE SYNTHASE DMRL SYNTHASE LUMAZINE SYNTHASE"/>
    <property type="match status" value="1"/>
</dbReference>
<dbReference type="KEGG" id="asau:88172783"/>
<keyword evidence="6 9" id="KW-0808">Transferase</keyword>
<evidence type="ECO:0000313" key="10">
    <source>
        <dbReference type="EMBL" id="WPK24444.1"/>
    </source>
</evidence>
<evidence type="ECO:0000313" key="11">
    <source>
        <dbReference type="Proteomes" id="UP001338582"/>
    </source>
</evidence>
<name>A0AAX4H862_9ASCO</name>
<dbReference type="InterPro" id="IPR034964">
    <property type="entry name" value="LS"/>
</dbReference>
<dbReference type="AlphaFoldDB" id="A0AAX4H862"/>
<evidence type="ECO:0000256" key="4">
    <source>
        <dbReference type="ARBA" id="ARBA00012664"/>
    </source>
</evidence>
<keyword evidence="5 9" id="KW-0686">Riboflavin biosynthesis</keyword>
<dbReference type="Gene3D" id="3.40.50.960">
    <property type="entry name" value="Lumazine/riboflavin synthase"/>
    <property type="match status" value="1"/>
</dbReference>
<evidence type="ECO:0000256" key="3">
    <source>
        <dbReference type="ARBA" id="ARBA00011255"/>
    </source>
</evidence>
<evidence type="ECO:0000256" key="8">
    <source>
        <dbReference type="ARBA" id="ARBA00072606"/>
    </source>
</evidence>
<protein>
    <recommendedName>
        <fullName evidence="8 9">6,7-dimethyl-8-ribityllumazine synthase</fullName>
        <shortName evidence="9">DMRL synthase</shortName>
        <ecNumber evidence="4 9">2.5.1.78</ecNumber>
    </recommendedName>
</protein>
<evidence type="ECO:0000256" key="1">
    <source>
        <dbReference type="ARBA" id="ARBA00004917"/>
    </source>
</evidence>